<evidence type="ECO:0000313" key="8">
    <source>
        <dbReference type="EMBL" id="MEB8339362.1"/>
    </source>
</evidence>
<keyword evidence="3" id="KW-0731">Sigma factor</keyword>
<feature type="compositionally biased region" description="Low complexity" evidence="6">
    <location>
        <begin position="433"/>
        <end position="442"/>
    </location>
</feature>
<accession>A0ABU6F6S7</accession>
<dbReference type="Gene3D" id="1.10.1740.10">
    <property type="match status" value="1"/>
</dbReference>
<keyword evidence="4" id="KW-0238">DNA-binding</keyword>
<dbReference type="SUPFAM" id="SSF88946">
    <property type="entry name" value="Sigma2 domain of RNA polymerase sigma factors"/>
    <property type="match status" value="1"/>
</dbReference>
<keyword evidence="5" id="KW-0804">Transcription</keyword>
<feature type="domain" description="RNA polymerase sigma-70 region 2" evidence="7">
    <location>
        <begin position="27"/>
        <end position="94"/>
    </location>
</feature>
<dbReference type="InterPro" id="IPR013325">
    <property type="entry name" value="RNA_pol_sigma_r2"/>
</dbReference>
<dbReference type="PANTHER" id="PTHR43133:SF8">
    <property type="entry name" value="RNA POLYMERASE SIGMA FACTOR HI_1459-RELATED"/>
    <property type="match status" value="1"/>
</dbReference>
<comment type="caution">
    <text evidence="8">The sequence shown here is derived from an EMBL/GenBank/DDBJ whole genome shotgun (WGS) entry which is preliminary data.</text>
</comment>
<evidence type="ECO:0000313" key="9">
    <source>
        <dbReference type="Proteomes" id="UP001354931"/>
    </source>
</evidence>
<dbReference type="PRINTS" id="PR01217">
    <property type="entry name" value="PRICHEXTENSN"/>
</dbReference>
<dbReference type="SUPFAM" id="SSF88659">
    <property type="entry name" value="Sigma3 and sigma4 domains of RNA polymerase sigma factors"/>
    <property type="match status" value="1"/>
</dbReference>
<evidence type="ECO:0000256" key="4">
    <source>
        <dbReference type="ARBA" id="ARBA00023125"/>
    </source>
</evidence>
<dbReference type="InterPro" id="IPR013324">
    <property type="entry name" value="RNA_pol_sigma_r3/r4-like"/>
</dbReference>
<comment type="similarity">
    <text evidence="1">Belongs to the sigma-70 factor family. ECF subfamily.</text>
</comment>
<feature type="region of interest" description="Disordered" evidence="6">
    <location>
        <begin position="334"/>
        <end position="496"/>
    </location>
</feature>
<evidence type="ECO:0000259" key="7">
    <source>
        <dbReference type="Pfam" id="PF04542"/>
    </source>
</evidence>
<proteinExistence type="inferred from homology"/>
<name>A0ABU6F6S7_9ACTN</name>
<gene>
    <name evidence="8" type="ORF">OKJ99_17865</name>
</gene>
<feature type="compositionally biased region" description="Low complexity" evidence="6">
    <location>
        <begin position="355"/>
        <end position="369"/>
    </location>
</feature>
<dbReference type="Pfam" id="PF04542">
    <property type="entry name" value="Sigma70_r2"/>
    <property type="match status" value="1"/>
</dbReference>
<dbReference type="PANTHER" id="PTHR43133">
    <property type="entry name" value="RNA POLYMERASE ECF-TYPE SIGMA FACTO"/>
    <property type="match status" value="1"/>
</dbReference>
<keyword evidence="2" id="KW-0805">Transcription regulation</keyword>
<dbReference type="InterPro" id="IPR007627">
    <property type="entry name" value="RNA_pol_sigma70_r2"/>
</dbReference>
<protein>
    <submittedName>
        <fullName evidence="8">RNA polymerase subunit sigma-70</fullName>
    </submittedName>
</protein>
<evidence type="ECO:0000256" key="2">
    <source>
        <dbReference type="ARBA" id="ARBA00023015"/>
    </source>
</evidence>
<dbReference type="RefSeq" id="WP_326017439.1">
    <property type="nucleotide sequence ID" value="NZ_JAOZYC010000117.1"/>
</dbReference>
<reference evidence="8 9" key="1">
    <citation type="submission" date="2022-10" db="EMBL/GenBank/DDBJ databases">
        <authorList>
            <person name="Xie J."/>
            <person name="Shen N."/>
        </authorList>
    </citation>
    <scope>NUCLEOTIDE SEQUENCE [LARGE SCALE GENOMIC DNA]</scope>
    <source>
        <strain evidence="8 9">YIM65594</strain>
    </source>
</reference>
<feature type="compositionally biased region" description="Pro residues" evidence="6">
    <location>
        <begin position="443"/>
        <end position="487"/>
    </location>
</feature>
<evidence type="ECO:0000256" key="6">
    <source>
        <dbReference type="SAM" id="MobiDB-lite"/>
    </source>
</evidence>
<evidence type="ECO:0000256" key="5">
    <source>
        <dbReference type="ARBA" id="ARBA00023163"/>
    </source>
</evidence>
<feature type="compositionally biased region" description="Acidic residues" evidence="6">
    <location>
        <begin position="420"/>
        <end position="432"/>
    </location>
</feature>
<organism evidence="8 9">
    <name type="scientific">Streptomyces endophyticus</name>
    <dbReference type="NCBI Taxonomy" id="714166"/>
    <lineage>
        <taxon>Bacteria</taxon>
        <taxon>Bacillati</taxon>
        <taxon>Actinomycetota</taxon>
        <taxon>Actinomycetes</taxon>
        <taxon>Kitasatosporales</taxon>
        <taxon>Streptomycetaceae</taxon>
        <taxon>Streptomyces</taxon>
    </lineage>
</organism>
<dbReference type="InterPro" id="IPR039425">
    <property type="entry name" value="RNA_pol_sigma-70-like"/>
</dbReference>
<sequence length="504" mass="51200">MTDGPAAAPIPPAATEGGLSPAAYARIYEAEQTRLVAYARSLTGSPWLADDLVAEAHFRVWRRLAAGHDIDNVAAYLTTTVRHLAASAGRGAARETPLDPHSGVESVQVSNGSYASGAYGDQDPAARASAVDLLSQVLGQLPKRWVKALWLAEAEGQPLEAVGRGIGAGSGATAVLLHRAREGMRQAFLRAHPGTPDDPACESHWDRMPAHVRGSASARQSEKLLAHIDDCDDCRARLAVLLRANDRLPALVGPALLIFVLGGAGKFLVPLAAGAGAGATGAAAGGHGAGSGLLHGVRHALTGGAKAQGAVAGVLGVSVAGAAVAAGLMLAGNNDSVPPQRSAAVQHETPTGRDSAPSAPSSHPSTTASRKPVAPQDRPQRTTEPDAEAAPGGSADTEAPATPTTPPDPPAAERSVPDEPTADEPPSDDTPTEEPATRAAPPAQTPTPTPTPTPTAEPTTPTEPTPTPTPTPTEPAEPTTPPEPSTPTPTCTHWLGPIYICRAG</sequence>
<dbReference type="EMBL" id="JAOZYC010000117">
    <property type="protein sequence ID" value="MEB8339362.1"/>
    <property type="molecule type" value="Genomic_DNA"/>
</dbReference>
<dbReference type="Proteomes" id="UP001354931">
    <property type="component" value="Unassembled WGS sequence"/>
</dbReference>
<evidence type="ECO:0000256" key="1">
    <source>
        <dbReference type="ARBA" id="ARBA00010641"/>
    </source>
</evidence>
<keyword evidence="9" id="KW-1185">Reference proteome</keyword>
<evidence type="ECO:0000256" key="3">
    <source>
        <dbReference type="ARBA" id="ARBA00023082"/>
    </source>
</evidence>